<proteinExistence type="predicted"/>
<organism evidence="2 3">
    <name type="scientific">Oculimacula yallundae</name>
    <dbReference type="NCBI Taxonomy" id="86028"/>
    <lineage>
        <taxon>Eukaryota</taxon>
        <taxon>Fungi</taxon>
        <taxon>Dikarya</taxon>
        <taxon>Ascomycota</taxon>
        <taxon>Pezizomycotina</taxon>
        <taxon>Leotiomycetes</taxon>
        <taxon>Helotiales</taxon>
        <taxon>Ploettnerulaceae</taxon>
        <taxon>Oculimacula</taxon>
    </lineage>
</organism>
<feature type="compositionally biased region" description="Acidic residues" evidence="1">
    <location>
        <begin position="60"/>
        <end position="73"/>
    </location>
</feature>
<evidence type="ECO:0000313" key="3">
    <source>
        <dbReference type="Proteomes" id="UP001595075"/>
    </source>
</evidence>
<reference evidence="2 3" key="1">
    <citation type="journal article" date="2024" name="Commun. Biol.">
        <title>Comparative genomic analysis of thermophilic fungi reveals convergent evolutionary adaptations and gene losses.</title>
        <authorList>
            <person name="Steindorff A.S."/>
            <person name="Aguilar-Pontes M.V."/>
            <person name="Robinson A.J."/>
            <person name="Andreopoulos B."/>
            <person name="LaButti K."/>
            <person name="Kuo A."/>
            <person name="Mondo S."/>
            <person name="Riley R."/>
            <person name="Otillar R."/>
            <person name="Haridas S."/>
            <person name="Lipzen A."/>
            <person name="Grimwood J."/>
            <person name="Schmutz J."/>
            <person name="Clum A."/>
            <person name="Reid I.D."/>
            <person name="Moisan M.C."/>
            <person name="Butler G."/>
            <person name="Nguyen T.T.M."/>
            <person name="Dewar K."/>
            <person name="Conant G."/>
            <person name="Drula E."/>
            <person name="Henrissat B."/>
            <person name="Hansel C."/>
            <person name="Singer S."/>
            <person name="Hutchinson M.I."/>
            <person name="de Vries R.P."/>
            <person name="Natvig D.O."/>
            <person name="Powell A.J."/>
            <person name="Tsang A."/>
            <person name="Grigoriev I.V."/>
        </authorList>
    </citation>
    <scope>NUCLEOTIDE SEQUENCE [LARGE SCALE GENOMIC DNA]</scope>
    <source>
        <strain evidence="2 3">CBS 494.80</strain>
    </source>
</reference>
<accession>A0ABR4CDS4</accession>
<evidence type="ECO:0000256" key="1">
    <source>
        <dbReference type="SAM" id="MobiDB-lite"/>
    </source>
</evidence>
<evidence type="ECO:0000313" key="2">
    <source>
        <dbReference type="EMBL" id="KAL2067253.1"/>
    </source>
</evidence>
<dbReference type="Proteomes" id="UP001595075">
    <property type="component" value="Unassembled WGS sequence"/>
</dbReference>
<name>A0ABR4CDS4_9HELO</name>
<gene>
    <name evidence="2" type="ORF">VTL71DRAFT_1677</name>
</gene>
<comment type="caution">
    <text evidence="2">The sequence shown here is derived from an EMBL/GenBank/DDBJ whole genome shotgun (WGS) entry which is preliminary data.</text>
</comment>
<feature type="region of interest" description="Disordered" evidence="1">
    <location>
        <begin position="1"/>
        <end position="90"/>
    </location>
</feature>
<dbReference type="EMBL" id="JAZHXI010000010">
    <property type="protein sequence ID" value="KAL2067253.1"/>
    <property type="molecule type" value="Genomic_DNA"/>
</dbReference>
<feature type="compositionally biased region" description="Basic and acidic residues" evidence="1">
    <location>
        <begin position="33"/>
        <end position="44"/>
    </location>
</feature>
<protein>
    <recommendedName>
        <fullName evidence="4">F-box domain-containing protein</fullName>
    </recommendedName>
</protein>
<keyword evidence="3" id="KW-1185">Reference proteome</keyword>
<evidence type="ECO:0008006" key="4">
    <source>
        <dbReference type="Google" id="ProtNLM"/>
    </source>
</evidence>
<sequence length="592" mass="67831">MALRRSARNAYAEDQLEEKTRATEYEWDEEPSEDHPAKGLEARRATLSPRPKRSRYCFDSDTETSEDEEENVEESPRKRAKRVARDASPVKAEDGDAAKIFKSIPIEIHQQIALYLPGDIDLLNYSLICKKTNSAITYSVWRKRFSMFFDDVDGLTPKEASEKYAFRKYVRAKWTCFDLDQYGGRVSREVRDSQARNQLDLLNVFRGLLLESNASLINGRRNGWANIEGLNLQFIEQMLRTSEVDIIDSIFNTSFDKENNDSSNIDQIVTANEKNSLVYVIQLLLTPFSLDPELCNGKVGHFDISQYQAYATAKVQPAFLGFYKQAVNVRWLLHIVNFFKFHLKSDGEGLLAHVYQHLGDGEFPQFWQGRIKGGTQPLARHWKGAHTYMEDDTLMSLREWDGFNSSVHTDSLDGNESFEDMDFFFEKHPGSSYKWPKNFETLLCSDPFEDPAEQRRAKRARVSMDGASTPGVKQFWGSCKGSHRGHFFGRVHALTTQQGFHGFQRLTMMKFYAEQDANGHDIYDPARAWCYEGCVLPGGRIIVGRWWTALADPNATTTVSGPFLWWNTHQGGDDDIKEGEALEFMATFEDLM</sequence>